<dbReference type="SUPFAM" id="SSF56655">
    <property type="entry name" value="Carbohydrate phosphatase"/>
    <property type="match status" value="1"/>
</dbReference>
<keyword evidence="8" id="KW-1185">Reference proteome</keyword>
<protein>
    <recommendedName>
        <fullName evidence="5">Inositol-1-monophosphatase</fullName>
        <ecNumber evidence="5">3.1.3.25</ecNumber>
    </recommendedName>
</protein>
<reference evidence="7 8" key="1">
    <citation type="submission" date="2023-10" db="EMBL/GenBank/DDBJ databases">
        <authorList>
            <person name="Venkata Ramana C."/>
            <person name="Sasikala C."/>
            <person name="Dhurka M."/>
        </authorList>
    </citation>
    <scope>NUCLEOTIDE SEQUENCE [LARGE SCALE GENOMIC DNA]</scope>
    <source>
        <strain evidence="7 8">KCTC 32151</strain>
    </source>
</reference>
<dbReference type="PRINTS" id="PR01959">
    <property type="entry name" value="SBIMPHPHTASE"/>
</dbReference>
<evidence type="ECO:0000256" key="2">
    <source>
        <dbReference type="ARBA" id="ARBA00001946"/>
    </source>
</evidence>
<dbReference type="EC" id="3.1.3.25" evidence="5"/>
<evidence type="ECO:0000256" key="1">
    <source>
        <dbReference type="ARBA" id="ARBA00001033"/>
    </source>
</evidence>
<comment type="similarity">
    <text evidence="3 5">Belongs to the inositol monophosphatase superfamily.</text>
</comment>
<keyword evidence="5" id="KW-0460">Magnesium</keyword>
<dbReference type="InterPro" id="IPR000760">
    <property type="entry name" value="Inositol_monophosphatase-like"/>
</dbReference>
<dbReference type="Gene3D" id="3.40.190.80">
    <property type="match status" value="1"/>
</dbReference>
<evidence type="ECO:0000256" key="3">
    <source>
        <dbReference type="ARBA" id="ARBA00009759"/>
    </source>
</evidence>
<accession>A0ABU4ANZ3</accession>
<comment type="caution">
    <text evidence="7">The sequence shown here is derived from an EMBL/GenBank/DDBJ whole genome shotgun (WGS) entry which is preliminary data.</text>
</comment>
<proteinExistence type="inferred from homology"/>
<keyword evidence="4 5" id="KW-0378">Hydrolase</keyword>
<name>A0ABU4ANZ3_9HYPH</name>
<dbReference type="InterPro" id="IPR022337">
    <property type="entry name" value="Inositol_monophosphatase_SuhB"/>
</dbReference>
<dbReference type="PANTHER" id="PTHR20854:SF4">
    <property type="entry name" value="INOSITOL-1-MONOPHOSPHATASE-RELATED"/>
    <property type="match status" value="1"/>
</dbReference>
<sequence length="280" mass="29733">MTLNAPSRLALGKTLAEKAGRIALDYFRAPDLKTDSKGPGDVVTEADFAVERMLRAAILEAFPEDAIIGEELGGKAVAKGYTWLADPIDGTVNFARRLSYFCVSLALLKDGQPIAAWVFDPVTDELFWADEEHGARLGDTPIACSRNDSMVDAVVGLGFSGRHEPELYRNCVAALSDHDVEFRRLGAGALCLAHVAAGRLDAYVEPHMNPWDAVGGLFIAATAGAVTKDYLGANGLEHGAPVFAASPATAERLLAILPAMESGTPQHRQNDTRSAGEAAT</sequence>
<dbReference type="RefSeq" id="WP_113154266.1">
    <property type="nucleotide sequence ID" value="NZ_CP177239.1"/>
</dbReference>
<comment type="catalytic activity">
    <reaction evidence="1 5">
        <text>a myo-inositol phosphate + H2O = myo-inositol + phosphate</text>
        <dbReference type="Rhea" id="RHEA:24056"/>
        <dbReference type="ChEBI" id="CHEBI:15377"/>
        <dbReference type="ChEBI" id="CHEBI:17268"/>
        <dbReference type="ChEBI" id="CHEBI:43474"/>
        <dbReference type="ChEBI" id="CHEBI:84139"/>
        <dbReference type="EC" id="3.1.3.25"/>
    </reaction>
</comment>
<evidence type="ECO:0000256" key="5">
    <source>
        <dbReference type="RuleBase" id="RU364068"/>
    </source>
</evidence>
<keyword evidence="5" id="KW-0479">Metal-binding</keyword>
<dbReference type="PRINTS" id="PR00377">
    <property type="entry name" value="IMPHPHTASES"/>
</dbReference>
<dbReference type="EMBL" id="JAWLIP010000008">
    <property type="protein sequence ID" value="MDV6227971.1"/>
    <property type="molecule type" value="Genomic_DNA"/>
</dbReference>
<organism evidence="7 8">
    <name type="scientific">Nitratireductor aquimarinus</name>
    <dbReference type="NCBI Taxonomy" id="889300"/>
    <lineage>
        <taxon>Bacteria</taxon>
        <taxon>Pseudomonadati</taxon>
        <taxon>Pseudomonadota</taxon>
        <taxon>Alphaproteobacteria</taxon>
        <taxon>Hyphomicrobiales</taxon>
        <taxon>Phyllobacteriaceae</taxon>
        <taxon>Nitratireductor</taxon>
    </lineage>
</organism>
<gene>
    <name evidence="7" type="ORF">R2G56_16870</name>
</gene>
<evidence type="ECO:0000256" key="4">
    <source>
        <dbReference type="ARBA" id="ARBA00022801"/>
    </source>
</evidence>
<dbReference type="Gene3D" id="3.30.540.10">
    <property type="entry name" value="Fructose-1,6-Bisphosphatase, subunit A, domain 1"/>
    <property type="match status" value="1"/>
</dbReference>
<feature type="region of interest" description="Disordered" evidence="6">
    <location>
        <begin position="260"/>
        <end position="280"/>
    </location>
</feature>
<dbReference type="PANTHER" id="PTHR20854">
    <property type="entry name" value="INOSITOL MONOPHOSPHATASE"/>
    <property type="match status" value="1"/>
</dbReference>
<evidence type="ECO:0000256" key="6">
    <source>
        <dbReference type="SAM" id="MobiDB-lite"/>
    </source>
</evidence>
<evidence type="ECO:0000313" key="8">
    <source>
        <dbReference type="Proteomes" id="UP001185659"/>
    </source>
</evidence>
<dbReference type="CDD" id="cd01639">
    <property type="entry name" value="IMPase"/>
    <property type="match status" value="1"/>
</dbReference>
<dbReference type="Pfam" id="PF00459">
    <property type="entry name" value="Inositol_P"/>
    <property type="match status" value="1"/>
</dbReference>
<dbReference type="Proteomes" id="UP001185659">
    <property type="component" value="Unassembled WGS sequence"/>
</dbReference>
<dbReference type="InterPro" id="IPR033942">
    <property type="entry name" value="IMPase"/>
</dbReference>
<comment type="cofactor">
    <cofactor evidence="2 5">
        <name>Mg(2+)</name>
        <dbReference type="ChEBI" id="CHEBI:18420"/>
    </cofactor>
</comment>
<evidence type="ECO:0000313" key="7">
    <source>
        <dbReference type="EMBL" id="MDV6227971.1"/>
    </source>
</evidence>